<protein>
    <submittedName>
        <fullName evidence="1">Triacylglycerol lipase</fullName>
    </submittedName>
</protein>
<evidence type="ECO:0000313" key="2">
    <source>
        <dbReference type="Proteomes" id="UP001055072"/>
    </source>
</evidence>
<proteinExistence type="predicted"/>
<name>A0ACB8UGG8_9APHY</name>
<sequence>MTMGRTFTALGFLHITALLVNLNVVHAVSPLVDVGYTKYQGSVLQNGITQWLGIRYAAPPLGDLRFAKPADPPINRTVQIANKHGDVCFSTGSGFPQAGHSEDCLFLDIYAPTNATPNSKLPVLFQIPGGGLNALSDANLNGSTLIQAADFDAIVITHNYRVGTFGFLSGKEVHANGSVNAGFFDQRKALEWVQSHISKFGGNPKHVTLIGVSAGAESITVHLTAFGNKKTNLFHATAAESQSFPIMFDIAGSQFAYDAFVQRTGCASAEDSLACLRRLDSETLQKASIAIPLPGRNNTPNFLYGAVVDGDLIPDIPFNLFTQGRFVDVPTIFGDDTNEGTIFTPTNLNSSSDMDNFLLDNWNLFNQTSLDQINAFYPVSDQFPNHGEFYFNAALAYGELRYNCFGILASNSTARFNSPRTSWLYHYNVQDPAQIAAGLGVPHTVESVAIWGPNSGITPPASYSTTNKNIFPIMQGYWTSFIRTFNPNTHRAPGTPEWEPFGEGERRILLVTNGTRMEVIDPVQREHCEFFWSIARGIRQ</sequence>
<dbReference type="Proteomes" id="UP001055072">
    <property type="component" value="Unassembled WGS sequence"/>
</dbReference>
<dbReference type="EMBL" id="MU274901">
    <property type="protein sequence ID" value="KAI0093517.1"/>
    <property type="molecule type" value="Genomic_DNA"/>
</dbReference>
<keyword evidence="2" id="KW-1185">Reference proteome</keyword>
<evidence type="ECO:0000313" key="1">
    <source>
        <dbReference type="EMBL" id="KAI0093517.1"/>
    </source>
</evidence>
<accession>A0ACB8UGG8</accession>
<gene>
    <name evidence="1" type="ORF">BDY19DRAFT_256650</name>
</gene>
<comment type="caution">
    <text evidence="1">The sequence shown here is derived from an EMBL/GenBank/DDBJ whole genome shotgun (WGS) entry which is preliminary data.</text>
</comment>
<reference evidence="1" key="1">
    <citation type="journal article" date="2021" name="Environ. Microbiol.">
        <title>Gene family expansions and transcriptome signatures uncover fungal adaptations to wood decay.</title>
        <authorList>
            <person name="Hage H."/>
            <person name="Miyauchi S."/>
            <person name="Viragh M."/>
            <person name="Drula E."/>
            <person name="Min B."/>
            <person name="Chaduli D."/>
            <person name="Navarro D."/>
            <person name="Favel A."/>
            <person name="Norest M."/>
            <person name="Lesage-Meessen L."/>
            <person name="Balint B."/>
            <person name="Merenyi Z."/>
            <person name="de Eugenio L."/>
            <person name="Morin E."/>
            <person name="Martinez A.T."/>
            <person name="Baldrian P."/>
            <person name="Stursova M."/>
            <person name="Martinez M.J."/>
            <person name="Novotny C."/>
            <person name="Magnuson J.K."/>
            <person name="Spatafora J.W."/>
            <person name="Maurice S."/>
            <person name="Pangilinan J."/>
            <person name="Andreopoulos W."/>
            <person name="LaButti K."/>
            <person name="Hundley H."/>
            <person name="Na H."/>
            <person name="Kuo A."/>
            <person name="Barry K."/>
            <person name="Lipzen A."/>
            <person name="Henrissat B."/>
            <person name="Riley R."/>
            <person name="Ahrendt S."/>
            <person name="Nagy L.G."/>
            <person name="Grigoriev I.V."/>
            <person name="Martin F."/>
            <person name="Rosso M.N."/>
        </authorList>
    </citation>
    <scope>NUCLEOTIDE SEQUENCE</scope>
    <source>
        <strain evidence="1">CBS 384.51</strain>
    </source>
</reference>
<organism evidence="1 2">
    <name type="scientific">Irpex rosettiformis</name>
    <dbReference type="NCBI Taxonomy" id="378272"/>
    <lineage>
        <taxon>Eukaryota</taxon>
        <taxon>Fungi</taxon>
        <taxon>Dikarya</taxon>
        <taxon>Basidiomycota</taxon>
        <taxon>Agaricomycotina</taxon>
        <taxon>Agaricomycetes</taxon>
        <taxon>Polyporales</taxon>
        <taxon>Irpicaceae</taxon>
        <taxon>Irpex</taxon>
    </lineage>
</organism>